<dbReference type="PROSITE" id="PS50928">
    <property type="entry name" value="ABC_TM1"/>
    <property type="match status" value="1"/>
</dbReference>
<dbReference type="KEGG" id="tsm:ASU32_07170"/>
<keyword evidence="4 7" id="KW-0812">Transmembrane</keyword>
<evidence type="ECO:0000256" key="3">
    <source>
        <dbReference type="ARBA" id="ARBA00022475"/>
    </source>
</evidence>
<feature type="transmembrane region" description="Helical" evidence="7">
    <location>
        <begin position="238"/>
        <end position="259"/>
    </location>
</feature>
<feature type="transmembrane region" description="Helical" evidence="7">
    <location>
        <begin position="107"/>
        <end position="128"/>
    </location>
</feature>
<dbReference type="Proteomes" id="UP000182241">
    <property type="component" value="Unassembled WGS sequence"/>
</dbReference>
<keyword evidence="9" id="KW-0762">Sugar transport</keyword>
<dbReference type="PANTHER" id="PTHR43744">
    <property type="entry name" value="ABC TRANSPORTER PERMEASE PROTEIN MG189-RELATED-RELATED"/>
    <property type="match status" value="1"/>
</dbReference>
<comment type="subcellular location">
    <subcellularLocation>
        <location evidence="1 7">Cell membrane</location>
        <topology evidence="1 7">Multi-pass membrane protein</topology>
    </subcellularLocation>
</comment>
<feature type="transmembrane region" description="Helical" evidence="7">
    <location>
        <begin position="189"/>
        <end position="213"/>
    </location>
</feature>
<dbReference type="GO" id="GO:0005886">
    <property type="term" value="C:plasma membrane"/>
    <property type="evidence" value="ECO:0007669"/>
    <property type="project" value="UniProtKB-SubCell"/>
</dbReference>
<feature type="transmembrane region" description="Helical" evidence="7">
    <location>
        <begin position="134"/>
        <end position="155"/>
    </location>
</feature>
<dbReference type="GeneID" id="300999469"/>
<keyword evidence="3" id="KW-1003">Cell membrane</keyword>
<protein>
    <submittedName>
        <fullName evidence="9">Multiple sugar transport system permease protein</fullName>
    </submittedName>
</protein>
<dbReference type="InterPro" id="IPR000515">
    <property type="entry name" value="MetI-like"/>
</dbReference>
<dbReference type="OrthoDB" id="2063054at2"/>
<name>A0A1H4Q824_TSUTY</name>
<evidence type="ECO:0000313" key="10">
    <source>
        <dbReference type="Proteomes" id="UP000182241"/>
    </source>
</evidence>
<keyword evidence="10" id="KW-1185">Reference proteome</keyword>
<reference evidence="10" key="1">
    <citation type="submission" date="2016-10" db="EMBL/GenBank/DDBJ databases">
        <authorList>
            <person name="Varghese N."/>
            <person name="Submissions S."/>
        </authorList>
    </citation>
    <scope>NUCLEOTIDE SEQUENCE [LARGE SCALE GENOMIC DNA]</scope>
    <source>
        <strain evidence="10">DSM 44234</strain>
    </source>
</reference>
<evidence type="ECO:0000256" key="7">
    <source>
        <dbReference type="RuleBase" id="RU363032"/>
    </source>
</evidence>
<dbReference type="SUPFAM" id="SSF161098">
    <property type="entry name" value="MetI-like"/>
    <property type="match status" value="1"/>
</dbReference>
<dbReference type="InterPro" id="IPR035906">
    <property type="entry name" value="MetI-like_sf"/>
</dbReference>
<dbReference type="EMBL" id="FNSA01000003">
    <property type="protein sequence ID" value="SEC15612.1"/>
    <property type="molecule type" value="Genomic_DNA"/>
</dbReference>
<dbReference type="RefSeq" id="WP_068526327.1">
    <property type="nucleotide sequence ID" value="NZ_CP019066.1"/>
</dbReference>
<feature type="domain" description="ABC transmembrane type-1" evidence="8">
    <location>
        <begin position="70"/>
        <end position="259"/>
    </location>
</feature>
<comment type="similarity">
    <text evidence="7">Belongs to the binding-protein-dependent transport system permease family.</text>
</comment>
<evidence type="ECO:0000256" key="1">
    <source>
        <dbReference type="ARBA" id="ARBA00004651"/>
    </source>
</evidence>
<dbReference type="AlphaFoldDB" id="A0A1H4Q824"/>
<organism evidence="9 10">
    <name type="scientific">Tsukamurella tyrosinosolvens</name>
    <dbReference type="NCBI Taxonomy" id="57704"/>
    <lineage>
        <taxon>Bacteria</taxon>
        <taxon>Bacillati</taxon>
        <taxon>Actinomycetota</taxon>
        <taxon>Actinomycetes</taxon>
        <taxon>Mycobacteriales</taxon>
        <taxon>Tsukamurellaceae</taxon>
        <taxon>Tsukamurella</taxon>
    </lineage>
</organism>
<keyword evidence="2 7" id="KW-0813">Transport</keyword>
<proteinExistence type="inferred from homology"/>
<keyword evidence="5 7" id="KW-1133">Transmembrane helix</keyword>
<sequence length="274" mass="28704">MSGPGAARVGRYVLLAGLAALFLLPLYLLARGALGTSMDVATGDWLPRRPDGDAFRQVFSDDARPLARALLNSTAVAVLQTVGTVAVALPAGYAFARIRVAYAGRVFAVVLVTLLVPAAVTFVPTFVMVSTLGWVSSLQGLVVPGLFQATAVFLFRQHFLGLPRELEEAAVLDGAGPARIFRAIALPGAGPVTAAVATITFVGSWNAFLWPLVIGQDPQSWTVQLVLSSYITAQSVNVPAMFAAALVSIAPLLAFFLVAQRWIAAGVERTGISG</sequence>
<feature type="transmembrane region" description="Helical" evidence="7">
    <location>
        <begin position="12"/>
        <end position="30"/>
    </location>
</feature>
<evidence type="ECO:0000256" key="4">
    <source>
        <dbReference type="ARBA" id="ARBA00022692"/>
    </source>
</evidence>
<dbReference type="Gene3D" id="1.10.3720.10">
    <property type="entry name" value="MetI-like"/>
    <property type="match status" value="1"/>
</dbReference>
<gene>
    <name evidence="9" type="ORF">SAMN04489793_1669</name>
</gene>
<feature type="transmembrane region" description="Helical" evidence="7">
    <location>
        <begin position="75"/>
        <end position="95"/>
    </location>
</feature>
<evidence type="ECO:0000256" key="2">
    <source>
        <dbReference type="ARBA" id="ARBA00022448"/>
    </source>
</evidence>
<evidence type="ECO:0000259" key="8">
    <source>
        <dbReference type="PROSITE" id="PS50928"/>
    </source>
</evidence>
<dbReference type="STRING" id="57704.SAMN04489793_1669"/>
<dbReference type="Pfam" id="PF00528">
    <property type="entry name" value="BPD_transp_1"/>
    <property type="match status" value="1"/>
</dbReference>
<evidence type="ECO:0000313" key="9">
    <source>
        <dbReference type="EMBL" id="SEC15612.1"/>
    </source>
</evidence>
<dbReference type="PANTHER" id="PTHR43744:SF12">
    <property type="entry name" value="ABC TRANSPORTER PERMEASE PROTEIN MG189-RELATED"/>
    <property type="match status" value="1"/>
</dbReference>
<dbReference type="CDD" id="cd06261">
    <property type="entry name" value="TM_PBP2"/>
    <property type="match status" value="1"/>
</dbReference>
<evidence type="ECO:0000256" key="6">
    <source>
        <dbReference type="ARBA" id="ARBA00023136"/>
    </source>
</evidence>
<accession>A0A1H4Q824</accession>
<keyword evidence="6 7" id="KW-0472">Membrane</keyword>
<dbReference type="GO" id="GO:0055085">
    <property type="term" value="P:transmembrane transport"/>
    <property type="evidence" value="ECO:0007669"/>
    <property type="project" value="InterPro"/>
</dbReference>
<evidence type="ECO:0000256" key="5">
    <source>
        <dbReference type="ARBA" id="ARBA00022989"/>
    </source>
</evidence>